<feature type="chain" id="PRO_5042918137" description="Extracellular membrane protein CFEM domain-containing protein" evidence="3">
    <location>
        <begin position="22"/>
        <end position="227"/>
    </location>
</feature>
<accession>A0AAN6YCD0</accession>
<feature type="signal peptide" evidence="3">
    <location>
        <begin position="1"/>
        <end position="21"/>
    </location>
</feature>
<feature type="compositionally biased region" description="Low complexity" evidence="1">
    <location>
        <begin position="149"/>
        <end position="165"/>
    </location>
</feature>
<evidence type="ECO:0000313" key="5">
    <source>
        <dbReference type="Proteomes" id="UP001301769"/>
    </source>
</evidence>
<keyword evidence="2" id="KW-0812">Transmembrane</keyword>
<evidence type="ECO:0008006" key="6">
    <source>
        <dbReference type="Google" id="ProtNLM"/>
    </source>
</evidence>
<dbReference type="Proteomes" id="UP001301769">
    <property type="component" value="Unassembled WGS sequence"/>
</dbReference>
<sequence>MISSSLYLISLHLLLTHRATANSAATCVTPISGRFSAHPECAQSCLGCTDSNESFAHVCELDSSCCQGDTASLIIPLVYSCVKTTCSESEAQKSWEVFSVNCGRKGVPVDEADTPSGYLFVSASNNRGTTTRTTEAVPGTTSLSGGDQPSTITISTSPTAEIIPPAEKPGPNDGSSSTSKDLGTGEIVGIALGAVSALAAVIGLGLRWKHLQLAKKNGTVIDAEAKI</sequence>
<evidence type="ECO:0000256" key="1">
    <source>
        <dbReference type="SAM" id="MobiDB-lite"/>
    </source>
</evidence>
<feature type="transmembrane region" description="Helical" evidence="2">
    <location>
        <begin position="187"/>
        <end position="206"/>
    </location>
</feature>
<keyword evidence="3" id="KW-0732">Signal</keyword>
<gene>
    <name evidence="4" type="ORF">QBC37DRAFT_458986</name>
</gene>
<dbReference type="AlphaFoldDB" id="A0AAN6YCD0"/>
<evidence type="ECO:0000256" key="3">
    <source>
        <dbReference type="SAM" id="SignalP"/>
    </source>
</evidence>
<feature type="compositionally biased region" description="Polar residues" evidence="1">
    <location>
        <begin position="129"/>
        <end position="148"/>
    </location>
</feature>
<protein>
    <recommendedName>
        <fullName evidence="6">Extracellular membrane protein CFEM domain-containing protein</fullName>
    </recommendedName>
</protein>
<dbReference type="EMBL" id="MU858080">
    <property type="protein sequence ID" value="KAK4215416.1"/>
    <property type="molecule type" value="Genomic_DNA"/>
</dbReference>
<keyword evidence="2" id="KW-1133">Transmembrane helix</keyword>
<reference evidence="4" key="1">
    <citation type="journal article" date="2023" name="Mol. Phylogenet. Evol.">
        <title>Genome-scale phylogeny and comparative genomics of the fungal order Sordariales.</title>
        <authorList>
            <person name="Hensen N."/>
            <person name="Bonometti L."/>
            <person name="Westerberg I."/>
            <person name="Brannstrom I.O."/>
            <person name="Guillou S."/>
            <person name="Cros-Aarteil S."/>
            <person name="Calhoun S."/>
            <person name="Haridas S."/>
            <person name="Kuo A."/>
            <person name="Mondo S."/>
            <person name="Pangilinan J."/>
            <person name="Riley R."/>
            <person name="LaButti K."/>
            <person name="Andreopoulos B."/>
            <person name="Lipzen A."/>
            <person name="Chen C."/>
            <person name="Yan M."/>
            <person name="Daum C."/>
            <person name="Ng V."/>
            <person name="Clum A."/>
            <person name="Steindorff A."/>
            <person name="Ohm R.A."/>
            <person name="Martin F."/>
            <person name="Silar P."/>
            <person name="Natvig D.O."/>
            <person name="Lalanne C."/>
            <person name="Gautier V."/>
            <person name="Ament-Velasquez S.L."/>
            <person name="Kruys A."/>
            <person name="Hutchinson M.I."/>
            <person name="Powell A.J."/>
            <person name="Barry K."/>
            <person name="Miller A.N."/>
            <person name="Grigoriev I.V."/>
            <person name="Debuchy R."/>
            <person name="Gladieux P."/>
            <person name="Hiltunen Thoren M."/>
            <person name="Johannesson H."/>
        </authorList>
    </citation>
    <scope>NUCLEOTIDE SEQUENCE</scope>
    <source>
        <strain evidence="4">PSN293</strain>
    </source>
</reference>
<evidence type="ECO:0000256" key="2">
    <source>
        <dbReference type="SAM" id="Phobius"/>
    </source>
</evidence>
<evidence type="ECO:0000313" key="4">
    <source>
        <dbReference type="EMBL" id="KAK4215416.1"/>
    </source>
</evidence>
<keyword evidence="5" id="KW-1185">Reference proteome</keyword>
<proteinExistence type="predicted"/>
<keyword evidence="2" id="KW-0472">Membrane</keyword>
<feature type="region of interest" description="Disordered" evidence="1">
    <location>
        <begin position="129"/>
        <end position="180"/>
    </location>
</feature>
<name>A0AAN6YCD0_9PEZI</name>
<organism evidence="4 5">
    <name type="scientific">Rhypophila decipiens</name>
    <dbReference type="NCBI Taxonomy" id="261697"/>
    <lineage>
        <taxon>Eukaryota</taxon>
        <taxon>Fungi</taxon>
        <taxon>Dikarya</taxon>
        <taxon>Ascomycota</taxon>
        <taxon>Pezizomycotina</taxon>
        <taxon>Sordariomycetes</taxon>
        <taxon>Sordariomycetidae</taxon>
        <taxon>Sordariales</taxon>
        <taxon>Naviculisporaceae</taxon>
        <taxon>Rhypophila</taxon>
    </lineage>
</organism>
<comment type="caution">
    <text evidence="4">The sequence shown here is derived from an EMBL/GenBank/DDBJ whole genome shotgun (WGS) entry which is preliminary data.</text>
</comment>
<reference evidence="4" key="2">
    <citation type="submission" date="2023-05" db="EMBL/GenBank/DDBJ databases">
        <authorList>
            <consortium name="Lawrence Berkeley National Laboratory"/>
            <person name="Steindorff A."/>
            <person name="Hensen N."/>
            <person name="Bonometti L."/>
            <person name="Westerberg I."/>
            <person name="Brannstrom I.O."/>
            <person name="Guillou S."/>
            <person name="Cros-Aarteil S."/>
            <person name="Calhoun S."/>
            <person name="Haridas S."/>
            <person name="Kuo A."/>
            <person name="Mondo S."/>
            <person name="Pangilinan J."/>
            <person name="Riley R."/>
            <person name="Labutti K."/>
            <person name="Andreopoulos B."/>
            <person name="Lipzen A."/>
            <person name="Chen C."/>
            <person name="Yanf M."/>
            <person name="Daum C."/>
            <person name="Ng V."/>
            <person name="Clum A."/>
            <person name="Ohm R."/>
            <person name="Martin F."/>
            <person name="Silar P."/>
            <person name="Natvig D."/>
            <person name="Lalanne C."/>
            <person name="Gautier V."/>
            <person name="Ament-Velasquez S.L."/>
            <person name="Kruys A."/>
            <person name="Hutchinson M.I."/>
            <person name="Powell A.J."/>
            <person name="Barry K."/>
            <person name="Miller A.N."/>
            <person name="Grigoriev I.V."/>
            <person name="Debuchy R."/>
            <person name="Gladieux P."/>
            <person name="Thoren M.H."/>
            <person name="Johannesson H."/>
        </authorList>
    </citation>
    <scope>NUCLEOTIDE SEQUENCE</scope>
    <source>
        <strain evidence="4">PSN293</strain>
    </source>
</reference>